<reference evidence="1" key="1">
    <citation type="submission" date="2019-08" db="EMBL/GenBank/DDBJ databases">
        <authorList>
            <person name="Kucharzyk K."/>
            <person name="Murdoch R.W."/>
            <person name="Higgins S."/>
            <person name="Loffler F."/>
        </authorList>
    </citation>
    <scope>NUCLEOTIDE SEQUENCE</scope>
</reference>
<name>A0A645IRQ3_9ZZZZ</name>
<dbReference type="AlphaFoldDB" id="A0A645IRQ3"/>
<dbReference type="EMBL" id="VSSQ01121882">
    <property type="protein sequence ID" value="MPN54055.1"/>
    <property type="molecule type" value="Genomic_DNA"/>
</dbReference>
<proteinExistence type="predicted"/>
<accession>A0A645IRQ3</accession>
<comment type="caution">
    <text evidence="1">The sequence shown here is derived from an EMBL/GenBank/DDBJ whole genome shotgun (WGS) entry which is preliminary data.</text>
</comment>
<protein>
    <submittedName>
        <fullName evidence="1">Uncharacterized protein</fullName>
    </submittedName>
</protein>
<evidence type="ECO:0000313" key="1">
    <source>
        <dbReference type="EMBL" id="MPN54055.1"/>
    </source>
</evidence>
<organism evidence="1">
    <name type="scientific">bioreactor metagenome</name>
    <dbReference type="NCBI Taxonomy" id="1076179"/>
    <lineage>
        <taxon>unclassified sequences</taxon>
        <taxon>metagenomes</taxon>
        <taxon>ecological metagenomes</taxon>
    </lineage>
</organism>
<sequence>MGYVHACIFVIGINSSVNIDFNVARNTIKEKNLSAACDIKIFNILHRIIIWQKNGTIIYDFSVICY</sequence>
<gene>
    <name evidence="1" type="ORF">SDC9_201724</name>
</gene>